<proteinExistence type="predicted"/>
<dbReference type="AlphaFoldDB" id="A0A1H0FCB3"/>
<dbReference type="Gene3D" id="3.40.50.150">
    <property type="entry name" value="Vaccinia Virus protein VP39"/>
    <property type="match status" value="1"/>
</dbReference>
<dbReference type="RefSeq" id="WP_090842704.1">
    <property type="nucleotide sequence ID" value="NZ_FNIL01000004.1"/>
</dbReference>
<keyword evidence="1 4" id="KW-0489">Methyltransferase</keyword>
<dbReference type="InterPro" id="IPR029063">
    <property type="entry name" value="SAM-dependent_MTases_sf"/>
</dbReference>
<feature type="domain" description="Methyltransferase small" evidence="3">
    <location>
        <begin position="32"/>
        <end position="195"/>
    </location>
</feature>
<evidence type="ECO:0000259" key="3">
    <source>
        <dbReference type="Pfam" id="PF05175"/>
    </source>
</evidence>
<name>A0A1H0FCB3_9BACI</name>
<dbReference type="CDD" id="cd02440">
    <property type="entry name" value="AdoMet_MTases"/>
    <property type="match status" value="1"/>
</dbReference>
<keyword evidence="2 4" id="KW-0808">Transferase</keyword>
<dbReference type="PANTHER" id="PTHR47816">
    <property type="entry name" value="RIBOSOMAL RNA SMALL SUBUNIT METHYLTRANSFERASE C"/>
    <property type="match status" value="1"/>
</dbReference>
<dbReference type="GO" id="GO:0032259">
    <property type="term" value="P:methylation"/>
    <property type="evidence" value="ECO:0007669"/>
    <property type="project" value="UniProtKB-KW"/>
</dbReference>
<evidence type="ECO:0000313" key="4">
    <source>
        <dbReference type="EMBL" id="SDN92357.1"/>
    </source>
</evidence>
<dbReference type="OrthoDB" id="9764961at2"/>
<dbReference type="PANTHER" id="PTHR47816:SF4">
    <property type="entry name" value="RIBOSOMAL RNA SMALL SUBUNIT METHYLTRANSFERASE C"/>
    <property type="match status" value="1"/>
</dbReference>
<evidence type="ECO:0000256" key="2">
    <source>
        <dbReference type="ARBA" id="ARBA00022679"/>
    </source>
</evidence>
<protein>
    <submittedName>
        <fullName evidence="4">16S rRNA (Guanine1207-N2)-methyltransferase</fullName>
    </submittedName>
</protein>
<dbReference type="SUPFAM" id="SSF53335">
    <property type="entry name" value="S-adenosyl-L-methionine-dependent methyltransferases"/>
    <property type="match status" value="1"/>
</dbReference>
<keyword evidence="5" id="KW-1185">Reference proteome</keyword>
<evidence type="ECO:0000256" key="1">
    <source>
        <dbReference type="ARBA" id="ARBA00022603"/>
    </source>
</evidence>
<dbReference type="InterPro" id="IPR046977">
    <property type="entry name" value="RsmC/RlmG"/>
</dbReference>
<dbReference type="EMBL" id="FNIL01000004">
    <property type="protein sequence ID" value="SDN92357.1"/>
    <property type="molecule type" value="Genomic_DNA"/>
</dbReference>
<dbReference type="InterPro" id="IPR007848">
    <property type="entry name" value="Small_mtfrase_dom"/>
</dbReference>
<gene>
    <name evidence="4" type="ORF">SAMN04488053_104275</name>
</gene>
<dbReference type="Proteomes" id="UP000198778">
    <property type="component" value="Unassembled WGS sequence"/>
</dbReference>
<accession>A0A1H0FCB3</accession>
<reference evidence="5" key="1">
    <citation type="submission" date="2016-10" db="EMBL/GenBank/DDBJ databases">
        <authorList>
            <person name="Varghese N."/>
            <person name="Submissions S."/>
        </authorList>
    </citation>
    <scope>NUCLEOTIDE SEQUENCE [LARGE SCALE GENOMIC DNA]</scope>
    <source>
        <strain evidence="5">CGMCC 1.10369</strain>
    </source>
</reference>
<evidence type="ECO:0000313" key="5">
    <source>
        <dbReference type="Proteomes" id="UP000198778"/>
    </source>
</evidence>
<dbReference type="STRING" id="745820.SAMN04488053_104275"/>
<dbReference type="Pfam" id="PF05175">
    <property type="entry name" value="MTS"/>
    <property type="match status" value="1"/>
</dbReference>
<organism evidence="4 5">
    <name type="scientific">Alkalicoccus daliensis</name>
    <dbReference type="NCBI Taxonomy" id="745820"/>
    <lineage>
        <taxon>Bacteria</taxon>
        <taxon>Bacillati</taxon>
        <taxon>Bacillota</taxon>
        <taxon>Bacilli</taxon>
        <taxon>Bacillales</taxon>
        <taxon>Bacillaceae</taxon>
        <taxon>Alkalicoccus</taxon>
    </lineage>
</organism>
<dbReference type="GO" id="GO:0008757">
    <property type="term" value="F:S-adenosylmethionine-dependent methyltransferase activity"/>
    <property type="evidence" value="ECO:0007669"/>
    <property type="project" value="InterPro"/>
</dbReference>
<sequence length="200" mass="22248">MSDHYYSKKPSSASRRETIHEEVRGIKLAYIVDTGVFSKRGLDFGSRLLLENFTEPEAPGIILDVGCGWGPLGLTIASLYPERMVHLVDVNERSIELTAENAKHNKIKNTEVYEQDLLDGQKPESLAAVVTNPPIRAGKATVFRLYEQAYEALKSGGELTVVIQKKQGAPSTLQKLEDLGFEVETKAKKKGYFIFGAKKY</sequence>